<evidence type="ECO:0000259" key="6">
    <source>
        <dbReference type="PROSITE" id="PS50887"/>
    </source>
</evidence>
<accession>A0A9X7UXL6</accession>
<dbReference type="Pfam" id="PF00072">
    <property type="entry name" value="Response_reg"/>
    <property type="match status" value="1"/>
</dbReference>
<dbReference type="PROSITE" id="PS50110">
    <property type="entry name" value="RESPONSE_REGULATORY"/>
    <property type="match status" value="1"/>
</dbReference>
<sequence>MSETEMLSAAERLKQHFSSRVLNQVRQVIDLWRQLPGSQWSAERMTDFRTGCEKLQKFAQRFEAARHEQLARALLQILHSIQPGRSPDSAQLEQLNKLIIDLSKTALRHTDDKATGVPIPEKKPVYVALSHQDQAALMAEQMQYFGLRPELQISATEFQQALQRRHPSVLVIDHDFGGPQQGVALVQQLQQSRENPLPVLFTYSGNERPALAEQLQMMRCGGVGIYNETDVHSLIGQLESLLDVIPESPYKVLVIDDSRAQSQHTSNVLNKAGMLTEVINDPLTVLDVLSGFTPDLILMDMYMPGCNGMELAKVIRQQRQYLNLPIIYLSGEEDRERQLAAMAEGGDDFLTKPVESNHLLTTVRNRIVRARQLHQLIARDSLTGLLNHTHLLGALQEAMRRNTDRPLTFVMVDIDHFKQVNDTHGHPVGDLVIRNLSLFLRQRLRKSDPIGRYGGEEFAVILPDADEAQAISIMDDIRAGFANLLHDGKSLRVSFSCGVAQWQGESLSELVSSADQALYQAKHQGRNQVVGASSLPSH</sequence>
<evidence type="ECO:0000259" key="5">
    <source>
        <dbReference type="PROSITE" id="PS50110"/>
    </source>
</evidence>
<name>A0A9X7UXL6_9GAMM</name>
<evidence type="ECO:0000256" key="4">
    <source>
        <dbReference type="PROSITE-ProRule" id="PRU00169"/>
    </source>
</evidence>
<dbReference type="InterPro" id="IPR043128">
    <property type="entry name" value="Rev_trsase/Diguanyl_cyclase"/>
</dbReference>
<organism evidence="7 8">
    <name type="scientific">Venatoribacter cucullus</name>
    <dbReference type="NCBI Taxonomy" id="2661630"/>
    <lineage>
        <taxon>Bacteria</taxon>
        <taxon>Pseudomonadati</taxon>
        <taxon>Pseudomonadota</taxon>
        <taxon>Gammaproteobacteria</taxon>
        <taxon>Oceanospirillales</taxon>
        <taxon>Oceanospirillaceae</taxon>
        <taxon>Venatoribacter</taxon>
    </lineage>
</organism>
<dbReference type="PROSITE" id="PS50887">
    <property type="entry name" value="GGDEF"/>
    <property type="match status" value="1"/>
</dbReference>
<dbReference type="SMART" id="SM00267">
    <property type="entry name" value="GGDEF"/>
    <property type="match status" value="1"/>
</dbReference>
<dbReference type="RefSeq" id="WP_228344968.1">
    <property type="nucleotide sequence ID" value="NZ_CP046056.1"/>
</dbReference>
<dbReference type="InterPro" id="IPR000160">
    <property type="entry name" value="GGDEF_dom"/>
</dbReference>
<dbReference type="GO" id="GO:0043709">
    <property type="term" value="P:cell adhesion involved in single-species biofilm formation"/>
    <property type="evidence" value="ECO:0007669"/>
    <property type="project" value="TreeGrafter"/>
</dbReference>
<dbReference type="EC" id="2.7.7.65" evidence="2"/>
<comment type="cofactor">
    <cofactor evidence="1">
        <name>Mg(2+)</name>
        <dbReference type="ChEBI" id="CHEBI:18420"/>
    </cofactor>
</comment>
<evidence type="ECO:0000256" key="1">
    <source>
        <dbReference type="ARBA" id="ARBA00001946"/>
    </source>
</evidence>
<dbReference type="Pfam" id="PF00990">
    <property type="entry name" value="GGDEF"/>
    <property type="match status" value="1"/>
</dbReference>
<dbReference type="GO" id="GO:0000160">
    <property type="term" value="P:phosphorelay signal transduction system"/>
    <property type="evidence" value="ECO:0007669"/>
    <property type="project" value="InterPro"/>
</dbReference>
<feature type="domain" description="Response regulatory" evidence="5">
    <location>
        <begin position="251"/>
        <end position="367"/>
    </location>
</feature>
<reference evidence="7 8" key="1">
    <citation type="submission" date="2019-11" db="EMBL/GenBank/DDBJ databases">
        <title>Venatorbacter sp. nov. a predator of Campylobacter and other Gram-negative bacteria.</title>
        <authorList>
            <person name="Saeedi A."/>
            <person name="Cummings N.J."/>
            <person name="Connerton I.F."/>
            <person name="Connerton P.L."/>
        </authorList>
    </citation>
    <scope>NUCLEOTIDE SEQUENCE [LARGE SCALE GENOMIC DNA]</scope>
    <source>
        <strain evidence="7">XL5</strain>
    </source>
</reference>
<dbReference type="SUPFAM" id="SSF52172">
    <property type="entry name" value="CheY-like"/>
    <property type="match status" value="1"/>
</dbReference>
<dbReference type="GO" id="GO:0052621">
    <property type="term" value="F:diguanylate cyclase activity"/>
    <property type="evidence" value="ECO:0007669"/>
    <property type="project" value="UniProtKB-EC"/>
</dbReference>
<dbReference type="NCBIfam" id="TIGR00254">
    <property type="entry name" value="GGDEF"/>
    <property type="match status" value="1"/>
</dbReference>
<dbReference type="Gene3D" id="3.40.50.2300">
    <property type="match status" value="1"/>
</dbReference>
<dbReference type="KEGG" id="vcw:GJQ55_10680"/>
<evidence type="ECO:0000256" key="2">
    <source>
        <dbReference type="ARBA" id="ARBA00012528"/>
    </source>
</evidence>
<dbReference type="FunFam" id="3.30.70.270:FF:000001">
    <property type="entry name" value="Diguanylate cyclase domain protein"/>
    <property type="match status" value="1"/>
</dbReference>
<dbReference type="PANTHER" id="PTHR45138:SF9">
    <property type="entry name" value="DIGUANYLATE CYCLASE DGCM-RELATED"/>
    <property type="match status" value="1"/>
</dbReference>
<dbReference type="InterPro" id="IPR050469">
    <property type="entry name" value="Diguanylate_Cyclase"/>
</dbReference>
<dbReference type="SMART" id="SM00448">
    <property type="entry name" value="REC"/>
    <property type="match status" value="1"/>
</dbReference>
<gene>
    <name evidence="7" type="ORF">GJQ55_10680</name>
</gene>
<dbReference type="CDD" id="cd00156">
    <property type="entry name" value="REC"/>
    <property type="match status" value="1"/>
</dbReference>
<dbReference type="EMBL" id="CP046056">
    <property type="protein sequence ID" value="QQD24907.1"/>
    <property type="molecule type" value="Genomic_DNA"/>
</dbReference>
<evidence type="ECO:0000313" key="7">
    <source>
        <dbReference type="EMBL" id="QQD24907.1"/>
    </source>
</evidence>
<dbReference type="InterPro" id="IPR011006">
    <property type="entry name" value="CheY-like_superfamily"/>
</dbReference>
<dbReference type="SUPFAM" id="SSF55073">
    <property type="entry name" value="Nucleotide cyclase"/>
    <property type="match status" value="1"/>
</dbReference>
<protein>
    <recommendedName>
        <fullName evidence="2">diguanylate cyclase</fullName>
        <ecNumber evidence="2">2.7.7.65</ecNumber>
    </recommendedName>
</protein>
<dbReference type="Gene3D" id="3.30.70.270">
    <property type="match status" value="1"/>
</dbReference>
<feature type="domain" description="GGDEF" evidence="6">
    <location>
        <begin position="405"/>
        <end position="534"/>
    </location>
</feature>
<feature type="modified residue" description="4-aspartylphosphate" evidence="4">
    <location>
        <position position="300"/>
    </location>
</feature>
<dbReference type="InterPro" id="IPR029787">
    <property type="entry name" value="Nucleotide_cyclase"/>
</dbReference>
<proteinExistence type="predicted"/>
<dbReference type="CDD" id="cd01949">
    <property type="entry name" value="GGDEF"/>
    <property type="match status" value="1"/>
</dbReference>
<dbReference type="Proteomes" id="UP000596074">
    <property type="component" value="Chromosome"/>
</dbReference>
<dbReference type="GO" id="GO:0005886">
    <property type="term" value="C:plasma membrane"/>
    <property type="evidence" value="ECO:0007669"/>
    <property type="project" value="TreeGrafter"/>
</dbReference>
<dbReference type="PANTHER" id="PTHR45138">
    <property type="entry name" value="REGULATORY COMPONENTS OF SENSORY TRANSDUCTION SYSTEM"/>
    <property type="match status" value="1"/>
</dbReference>
<keyword evidence="4" id="KW-0597">Phosphoprotein</keyword>
<evidence type="ECO:0000256" key="3">
    <source>
        <dbReference type="ARBA" id="ARBA00034247"/>
    </source>
</evidence>
<dbReference type="InterPro" id="IPR001789">
    <property type="entry name" value="Sig_transdc_resp-reg_receiver"/>
</dbReference>
<evidence type="ECO:0000313" key="8">
    <source>
        <dbReference type="Proteomes" id="UP000596074"/>
    </source>
</evidence>
<dbReference type="AlphaFoldDB" id="A0A9X7UXL6"/>
<comment type="catalytic activity">
    <reaction evidence="3">
        <text>2 GTP = 3',3'-c-di-GMP + 2 diphosphate</text>
        <dbReference type="Rhea" id="RHEA:24898"/>
        <dbReference type="ChEBI" id="CHEBI:33019"/>
        <dbReference type="ChEBI" id="CHEBI:37565"/>
        <dbReference type="ChEBI" id="CHEBI:58805"/>
        <dbReference type="EC" id="2.7.7.65"/>
    </reaction>
</comment>
<dbReference type="GO" id="GO:1902201">
    <property type="term" value="P:negative regulation of bacterial-type flagellum-dependent cell motility"/>
    <property type="evidence" value="ECO:0007669"/>
    <property type="project" value="TreeGrafter"/>
</dbReference>
<keyword evidence="8" id="KW-1185">Reference proteome</keyword>